<comment type="caution">
    <text evidence="2">The sequence shown here is derived from an EMBL/GenBank/DDBJ whole genome shotgun (WGS) entry which is preliminary data.</text>
</comment>
<feature type="transmembrane region" description="Helical" evidence="1">
    <location>
        <begin position="18"/>
        <end position="38"/>
    </location>
</feature>
<dbReference type="Proteomes" id="UP001142648">
    <property type="component" value="Unassembled WGS sequence"/>
</dbReference>
<dbReference type="EMBL" id="JAOAMV010000001">
    <property type="protein sequence ID" value="MCT2557747.1"/>
    <property type="molecule type" value="Genomic_DNA"/>
</dbReference>
<proteinExistence type="predicted"/>
<protein>
    <submittedName>
        <fullName evidence="2">Uncharacterized protein</fullName>
    </submittedName>
</protein>
<reference evidence="2" key="1">
    <citation type="submission" date="2022-09" db="EMBL/GenBank/DDBJ databases">
        <title>The genome sequence of Tsuneonella sp. YG55.</title>
        <authorList>
            <person name="Liu Y."/>
        </authorList>
    </citation>
    <scope>NUCLEOTIDE SEQUENCE</scope>
    <source>
        <strain evidence="2">YG55</strain>
    </source>
</reference>
<organism evidence="2 3">
    <name type="scientific">Tsuneonella litorea</name>
    <dbReference type="NCBI Taxonomy" id="2976475"/>
    <lineage>
        <taxon>Bacteria</taxon>
        <taxon>Pseudomonadati</taxon>
        <taxon>Pseudomonadota</taxon>
        <taxon>Alphaproteobacteria</taxon>
        <taxon>Sphingomonadales</taxon>
        <taxon>Erythrobacteraceae</taxon>
        <taxon>Tsuneonella</taxon>
    </lineage>
</organism>
<evidence type="ECO:0000256" key="1">
    <source>
        <dbReference type="SAM" id="Phobius"/>
    </source>
</evidence>
<evidence type="ECO:0000313" key="2">
    <source>
        <dbReference type="EMBL" id="MCT2557747.1"/>
    </source>
</evidence>
<sequence>MARAIAYISTAESPAIEVVRFLIATACPLALIFAGRALPL</sequence>
<dbReference type="RefSeq" id="WP_259960508.1">
    <property type="nucleotide sequence ID" value="NZ_JAOAMV010000001.1"/>
</dbReference>
<dbReference type="AlphaFoldDB" id="A0A9X3AM21"/>
<accession>A0A9X3AM21</accession>
<keyword evidence="1" id="KW-0472">Membrane</keyword>
<evidence type="ECO:0000313" key="3">
    <source>
        <dbReference type="Proteomes" id="UP001142648"/>
    </source>
</evidence>
<keyword evidence="3" id="KW-1185">Reference proteome</keyword>
<keyword evidence="1" id="KW-1133">Transmembrane helix</keyword>
<name>A0A9X3AM21_9SPHN</name>
<keyword evidence="1" id="KW-0812">Transmembrane</keyword>
<gene>
    <name evidence="2" type="ORF">N0B51_02000</name>
</gene>